<dbReference type="Proteomes" id="UP001479436">
    <property type="component" value="Unassembled WGS sequence"/>
</dbReference>
<name>A0ABR2VSW2_9FUNG</name>
<gene>
    <name evidence="1" type="ORF">K7432_012128</name>
</gene>
<reference evidence="1 2" key="1">
    <citation type="submission" date="2023-04" db="EMBL/GenBank/DDBJ databases">
        <title>Genome of Basidiobolus ranarum AG-B5.</title>
        <authorList>
            <person name="Stajich J.E."/>
            <person name="Carter-House D."/>
            <person name="Gryganskyi A."/>
        </authorList>
    </citation>
    <scope>NUCLEOTIDE SEQUENCE [LARGE SCALE GENOMIC DNA]</scope>
    <source>
        <strain evidence="1 2">AG-B5</strain>
    </source>
</reference>
<comment type="caution">
    <text evidence="1">The sequence shown here is derived from an EMBL/GenBank/DDBJ whole genome shotgun (WGS) entry which is preliminary data.</text>
</comment>
<sequence length="132" mass="15109">MLMTAFFHAPVSGQAPANPLTDYHEQFRMLKSVLSAKRSDLNHLQSMFNAGQIQSGVKQRQVFMKLRSIYVTVRSREKIWSGALRTVLNSTLDNGSHTQIASDQRYYIKIKAKFDAMYDRVYGELMSSETLI</sequence>
<evidence type="ECO:0000313" key="1">
    <source>
        <dbReference type="EMBL" id="KAK9700577.1"/>
    </source>
</evidence>
<organism evidence="1 2">
    <name type="scientific">Basidiobolus ranarum</name>
    <dbReference type="NCBI Taxonomy" id="34480"/>
    <lineage>
        <taxon>Eukaryota</taxon>
        <taxon>Fungi</taxon>
        <taxon>Fungi incertae sedis</taxon>
        <taxon>Zoopagomycota</taxon>
        <taxon>Entomophthoromycotina</taxon>
        <taxon>Basidiobolomycetes</taxon>
        <taxon>Basidiobolales</taxon>
        <taxon>Basidiobolaceae</taxon>
        <taxon>Basidiobolus</taxon>
    </lineage>
</organism>
<dbReference type="EMBL" id="JASJQH010007890">
    <property type="protein sequence ID" value="KAK9700577.1"/>
    <property type="molecule type" value="Genomic_DNA"/>
</dbReference>
<evidence type="ECO:0000313" key="2">
    <source>
        <dbReference type="Proteomes" id="UP001479436"/>
    </source>
</evidence>
<protein>
    <submittedName>
        <fullName evidence="1">Uncharacterized protein</fullName>
    </submittedName>
</protein>
<proteinExistence type="predicted"/>
<keyword evidence="2" id="KW-1185">Reference proteome</keyword>
<accession>A0ABR2VSW2</accession>